<comment type="caution">
    <text evidence="2">The sequence shown here is derived from an EMBL/GenBank/DDBJ whole genome shotgun (WGS) entry which is preliminary data.</text>
</comment>
<feature type="chain" id="PRO_5032745517" description="Lipoprotein" evidence="1">
    <location>
        <begin position="24"/>
        <end position="71"/>
    </location>
</feature>
<dbReference type="PROSITE" id="PS51257">
    <property type="entry name" value="PROKAR_LIPOPROTEIN"/>
    <property type="match status" value="1"/>
</dbReference>
<protein>
    <recommendedName>
        <fullName evidence="4">Lipoprotein</fullName>
    </recommendedName>
</protein>
<dbReference type="EMBL" id="JAEHOE010000009">
    <property type="protein sequence ID" value="KAG2498635.1"/>
    <property type="molecule type" value="Genomic_DNA"/>
</dbReference>
<gene>
    <name evidence="2" type="ORF">HYH03_003382</name>
</gene>
<sequence length="71" mass="6837">MRLQKNGSALLALVAMGCALSSAIRTFGPLLAARGHGGPANAANAVVPINAAAVDVENVSAGPADAVADAV</sequence>
<reference evidence="2" key="1">
    <citation type="journal article" date="2020" name="bioRxiv">
        <title>Comparative genomics of Chlamydomonas.</title>
        <authorList>
            <person name="Craig R.J."/>
            <person name="Hasan A.R."/>
            <person name="Ness R.W."/>
            <person name="Keightley P.D."/>
        </authorList>
    </citation>
    <scope>NUCLEOTIDE SEQUENCE</scope>
    <source>
        <strain evidence="2">CCAP 11/70</strain>
    </source>
</reference>
<evidence type="ECO:0000313" key="2">
    <source>
        <dbReference type="EMBL" id="KAG2498635.1"/>
    </source>
</evidence>
<dbReference type="AlphaFoldDB" id="A0A835YH86"/>
<evidence type="ECO:0000256" key="1">
    <source>
        <dbReference type="SAM" id="SignalP"/>
    </source>
</evidence>
<dbReference type="Proteomes" id="UP000612055">
    <property type="component" value="Unassembled WGS sequence"/>
</dbReference>
<keyword evidence="3" id="KW-1185">Reference proteome</keyword>
<proteinExistence type="predicted"/>
<evidence type="ECO:0008006" key="4">
    <source>
        <dbReference type="Google" id="ProtNLM"/>
    </source>
</evidence>
<organism evidence="2 3">
    <name type="scientific">Edaphochlamys debaryana</name>
    <dbReference type="NCBI Taxonomy" id="47281"/>
    <lineage>
        <taxon>Eukaryota</taxon>
        <taxon>Viridiplantae</taxon>
        <taxon>Chlorophyta</taxon>
        <taxon>core chlorophytes</taxon>
        <taxon>Chlorophyceae</taxon>
        <taxon>CS clade</taxon>
        <taxon>Chlamydomonadales</taxon>
        <taxon>Chlamydomonadales incertae sedis</taxon>
        <taxon>Edaphochlamys</taxon>
    </lineage>
</organism>
<keyword evidence="1" id="KW-0732">Signal</keyword>
<evidence type="ECO:0000313" key="3">
    <source>
        <dbReference type="Proteomes" id="UP000612055"/>
    </source>
</evidence>
<accession>A0A835YH86</accession>
<name>A0A835YH86_9CHLO</name>
<feature type="signal peptide" evidence="1">
    <location>
        <begin position="1"/>
        <end position="23"/>
    </location>
</feature>